<dbReference type="PROSITE" id="PS50928">
    <property type="entry name" value="ABC_TM1"/>
    <property type="match status" value="1"/>
</dbReference>
<dbReference type="Gene3D" id="1.10.3720.10">
    <property type="entry name" value="MetI-like"/>
    <property type="match status" value="1"/>
</dbReference>
<keyword evidence="7 9" id="KW-1133">Transmembrane helix</keyword>
<dbReference type="CDD" id="cd06261">
    <property type="entry name" value="TM_PBP2"/>
    <property type="match status" value="1"/>
</dbReference>
<evidence type="ECO:0000256" key="9">
    <source>
        <dbReference type="RuleBase" id="RU363032"/>
    </source>
</evidence>
<evidence type="ECO:0000256" key="6">
    <source>
        <dbReference type="ARBA" id="ARBA00022970"/>
    </source>
</evidence>
<evidence type="ECO:0000256" key="4">
    <source>
        <dbReference type="ARBA" id="ARBA00022475"/>
    </source>
</evidence>
<keyword evidence="6" id="KW-0029">Amino-acid transport</keyword>
<dbReference type="InterPro" id="IPR043429">
    <property type="entry name" value="ArtM/GltK/GlnP/TcyL/YhdX-like"/>
</dbReference>
<dbReference type="NCBIfam" id="TIGR01726">
    <property type="entry name" value="HEQRo_perm_3TM"/>
    <property type="match status" value="1"/>
</dbReference>
<feature type="domain" description="ABC transmembrane type-1" evidence="10">
    <location>
        <begin position="22"/>
        <end position="212"/>
    </location>
</feature>
<evidence type="ECO:0000313" key="11">
    <source>
        <dbReference type="EMBL" id="AWI81104.1"/>
    </source>
</evidence>
<dbReference type="InterPro" id="IPR000515">
    <property type="entry name" value="MetI-like"/>
</dbReference>
<dbReference type="Pfam" id="PF00528">
    <property type="entry name" value="BPD_transp_1"/>
    <property type="match status" value="1"/>
</dbReference>
<keyword evidence="4" id="KW-1003">Cell membrane</keyword>
<evidence type="ECO:0000256" key="3">
    <source>
        <dbReference type="ARBA" id="ARBA00022448"/>
    </source>
</evidence>
<sequence>MPDTPTLIERLAGYVPQLVTGATTTLGVSVLAIALGFALGAALLGISLRPALLGLNQRAVALYVSFFRGTPLLVQLLMLFYLPSALGIDLPPILAALLALGLNSAAFQCEILRAGLAAIPHGQIEAAKVFGLTPRQTFRQIELPQIAVAVWPALVSEAIDVLKGSAIISVIAVTDLARVGRQLVAGNYRPLEVYLVMALTYLLLALLIVGIGWAVRQHLNGRRFKLVTNSIQASPAGGQSS</sequence>
<protein>
    <submittedName>
        <fullName evidence="11">ABC transporter permease</fullName>
    </submittedName>
</protein>
<name>A0A2U8H606_9RHOO</name>
<evidence type="ECO:0000256" key="8">
    <source>
        <dbReference type="ARBA" id="ARBA00023136"/>
    </source>
</evidence>
<evidence type="ECO:0000256" key="1">
    <source>
        <dbReference type="ARBA" id="ARBA00004429"/>
    </source>
</evidence>
<evidence type="ECO:0000256" key="2">
    <source>
        <dbReference type="ARBA" id="ARBA00010072"/>
    </source>
</evidence>
<feature type="transmembrane region" description="Helical" evidence="9">
    <location>
        <begin position="26"/>
        <end position="48"/>
    </location>
</feature>
<comment type="similarity">
    <text evidence="2">Belongs to the binding-protein-dependent transport system permease family. HisMQ subfamily.</text>
</comment>
<keyword evidence="8 9" id="KW-0472">Membrane</keyword>
<dbReference type="SUPFAM" id="SSF161098">
    <property type="entry name" value="MetI-like"/>
    <property type="match status" value="1"/>
</dbReference>
<gene>
    <name evidence="11" type="ORF">CEW87_18105</name>
</gene>
<dbReference type="PANTHER" id="PTHR30614">
    <property type="entry name" value="MEMBRANE COMPONENT OF AMINO ACID ABC TRANSPORTER"/>
    <property type="match status" value="1"/>
</dbReference>
<evidence type="ECO:0000256" key="5">
    <source>
        <dbReference type="ARBA" id="ARBA00022692"/>
    </source>
</evidence>
<accession>A0A2U8H606</accession>
<feature type="transmembrane region" description="Helical" evidence="9">
    <location>
        <begin position="193"/>
        <end position="215"/>
    </location>
</feature>
<dbReference type="OrthoDB" id="7026155at2"/>
<organism evidence="11 12">
    <name type="scientific">Parazoarcus communis</name>
    <dbReference type="NCBI Taxonomy" id="41977"/>
    <lineage>
        <taxon>Bacteria</taxon>
        <taxon>Pseudomonadati</taxon>
        <taxon>Pseudomonadota</taxon>
        <taxon>Betaproteobacteria</taxon>
        <taxon>Rhodocyclales</taxon>
        <taxon>Zoogloeaceae</taxon>
        <taxon>Parazoarcus</taxon>
    </lineage>
</organism>
<feature type="transmembrane region" description="Helical" evidence="9">
    <location>
        <begin position="60"/>
        <end position="82"/>
    </location>
</feature>
<keyword evidence="5 9" id="KW-0812">Transmembrane</keyword>
<proteinExistence type="inferred from homology"/>
<dbReference type="InterPro" id="IPR035906">
    <property type="entry name" value="MetI-like_sf"/>
</dbReference>
<comment type="subcellular location">
    <subcellularLocation>
        <location evidence="1">Cell inner membrane</location>
        <topology evidence="1">Multi-pass membrane protein</topology>
    </subcellularLocation>
    <subcellularLocation>
        <location evidence="9">Cell membrane</location>
        <topology evidence="9">Multi-pass membrane protein</topology>
    </subcellularLocation>
</comment>
<evidence type="ECO:0000313" key="12">
    <source>
        <dbReference type="Proteomes" id="UP000244902"/>
    </source>
</evidence>
<keyword evidence="3 9" id="KW-0813">Transport</keyword>
<evidence type="ECO:0000259" key="10">
    <source>
        <dbReference type="PROSITE" id="PS50928"/>
    </source>
</evidence>
<dbReference type="GO" id="GO:0006865">
    <property type="term" value="P:amino acid transport"/>
    <property type="evidence" value="ECO:0007669"/>
    <property type="project" value="UniProtKB-KW"/>
</dbReference>
<dbReference type="PANTHER" id="PTHR30614:SF0">
    <property type="entry name" value="L-CYSTINE TRANSPORT SYSTEM PERMEASE PROTEIN TCYL"/>
    <property type="match status" value="1"/>
</dbReference>
<dbReference type="InterPro" id="IPR010065">
    <property type="entry name" value="AA_ABC_transptr_permease_3TM"/>
</dbReference>
<dbReference type="EMBL" id="CP022188">
    <property type="protein sequence ID" value="AWI81104.1"/>
    <property type="molecule type" value="Genomic_DNA"/>
</dbReference>
<evidence type="ECO:0000256" key="7">
    <source>
        <dbReference type="ARBA" id="ARBA00022989"/>
    </source>
</evidence>
<dbReference type="GO" id="GO:0043190">
    <property type="term" value="C:ATP-binding cassette (ABC) transporter complex"/>
    <property type="evidence" value="ECO:0007669"/>
    <property type="project" value="InterPro"/>
</dbReference>
<dbReference type="Proteomes" id="UP000244902">
    <property type="component" value="Chromosome"/>
</dbReference>
<dbReference type="RefSeq" id="WP_108975230.1">
    <property type="nucleotide sequence ID" value="NZ_CP022188.1"/>
</dbReference>
<dbReference type="AlphaFoldDB" id="A0A2U8H606"/>
<reference evidence="11 12" key="1">
    <citation type="submission" date="2017-06" db="EMBL/GenBank/DDBJ databases">
        <title>Azoarcus sp. TSNA42 complete genome sequence.</title>
        <authorList>
            <person name="Woo J.-H."/>
            <person name="Kim H.-S."/>
        </authorList>
    </citation>
    <scope>NUCLEOTIDE SEQUENCE [LARGE SCALE GENOMIC DNA]</scope>
    <source>
        <strain evidence="11 12">TSNA42</strain>
    </source>
</reference>
<dbReference type="GO" id="GO:0022857">
    <property type="term" value="F:transmembrane transporter activity"/>
    <property type="evidence" value="ECO:0007669"/>
    <property type="project" value="InterPro"/>
</dbReference>